<organism evidence="1 2">
    <name type="scientific">Sediminicoccus rosea</name>
    <dbReference type="NCBI Taxonomy" id="1225128"/>
    <lineage>
        <taxon>Bacteria</taxon>
        <taxon>Pseudomonadati</taxon>
        <taxon>Pseudomonadota</taxon>
        <taxon>Alphaproteobacteria</taxon>
        <taxon>Acetobacterales</taxon>
        <taxon>Roseomonadaceae</taxon>
        <taxon>Sediminicoccus</taxon>
    </lineage>
</organism>
<evidence type="ECO:0000313" key="1">
    <source>
        <dbReference type="EMBL" id="WPB85227.1"/>
    </source>
</evidence>
<proteinExistence type="predicted"/>
<evidence type="ECO:0000313" key="2">
    <source>
        <dbReference type="Proteomes" id="UP001305521"/>
    </source>
</evidence>
<reference evidence="1 2" key="1">
    <citation type="submission" date="2023-11" db="EMBL/GenBank/DDBJ databases">
        <title>Arctic aerobic anoxygenic photoheterotroph Sediminicoccus rosea KRV36 adapts its photosynthesis to long days of polar summer.</title>
        <authorList>
            <person name="Tomasch J."/>
            <person name="Kopejtka K."/>
            <person name="Bily T."/>
            <person name="Gardiner A.T."/>
            <person name="Gardian Z."/>
            <person name="Shivaramu S."/>
            <person name="Koblizek M."/>
            <person name="Engelhardt F."/>
            <person name="Kaftan D."/>
        </authorList>
    </citation>
    <scope>NUCLEOTIDE SEQUENCE [LARGE SCALE GENOMIC DNA]</scope>
    <source>
        <strain evidence="1 2">R-30</strain>
    </source>
</reference>
<name>A0ABZ0PIL7_9PROT</name>
<accession>A0ABZ0PIL7</accession>
<keyword evidence="2" id="KW-1185">Reference proteome</keyword>
<dbReference type="InterPro" id="IPR024992">
    <property type="entry name" value="DUF3891"/>
</dbReference>
<protein>
    <submittedName>
        <fullName evidence="1">DUF3891 family protein</fullName>
    </submittedName>
</protein>
<gene>
    <name evidence="1" type="ORF">R9Z33_24450</name>
</gene>
<dbReference type="Proteomes" id="UP001305521">
    <property type="component" value="Chromosome"/>
</dbReference>
<dbReference type="EMBL" id="CP137852">
    <property type="protein sequence ID" value="WPB85227.1"/>
    <property type="molecule type" value="Genomic_DNA"/>
</dbReference>
<dbReference type="Pfam" id="PF13030">
    <property type="entry name" value="DUF3891"/>
    <property type="match status" value="1"/>
</dbReference>
<sequence>MILWSQADGSVLATPQPAHAVLAGQLMRALAEPPAPLEPVVNAAAQHDCAWMEWERDPEFDAATGLPRHFNALSGGEHVPMWEQGVRDALANWGLWAGLLILRHGSHIYRLGILGNRMAPSAESLAAMEGYMAREKDWSAELMGKLGATEAQVTANQRKLAMVDSIALGLCWGQERFDCNGTTLIRRSARVATLDPWPLAMPRLTLETETVHLPGRFANAEAMRAGLAAAPRERLVFELEAA</sequence>
<dbReference type="RefSeq" id="WP_318649193.1">
    <property type="nucleotide sequence ID" value="NZ_CP137852.1"/>
</dbReference>